<evidence type="ECO:0000259" key="7">
    <source>
        <dbReference type="PROSITE" id="PS50835"/>
    </source>
</evidence>
<dbReference type="InterPro" id="IPR003599">
    <property type="entry name" value="Ig_sub"/>
</dbReference>
<dbReference type="GO" id="GO:0007165">
    <property type="term" value="P:signal transduction"/>
    <property type="evidence" value="ECO:0007669"/>
    <property type="project" value="TreeGrafter"/>
</dbReference>
<keyword evidence="1" id="KW-0732">Signal</keyword>
<dbReference type="SMART" id="SM00408">
    <property type="entry name" value="IGc2"/>
    <property type="match status" value="1"/>
</dbReference>
<protein>
    <recommendedName>
        <fullName evidence="7">Ig-like domain-containing protein</fullName>
    </recommendedName>
</protein>
<accession>A0A9X9PYM9</accession>
<dbReference type="PROSITE" id="PS50835">
    <property type="entry name" value="IG_LIKE"/>
    <property type="match status" value="1"/>
</dbReference>
<proteinExistence type="inferred from homology"/>
<gene>
    <name evidence="8" type="ORF">BN2614_LOCUS1</name>
</gene>
<comment type="similarity">
    <text evidence="4">Belongs to the immunoglobulin superfamily. CEA family.</text>
</comment>
<evidence type="ECO:0000256" key="3">
    <source>
        <dbReference type="ARBA" id="ARBA00023319"/>
    </source>
</evidence>
<feature type="region of interest" description="Disordered" evidence="5">
    <location>
        <begin position="237"/>
        <end position="316"/>
    </location>
</feature>
<dbReference type="FunFam" id="2.60.40.10:FF:000244">
    <property type="entry name" value="carcinoembryonic antigen-related cell adhesion molecule 16"/>
    <property type="match status" value="1"/>
</dbReference>
<dbReference type="InterPro" id="IPR003598">
    <property type="entry name" value="Ig_sub2"/>
</dbReference>
<dbReference type="GO" id="GO:0002682">
    <property type="term" value="P:regulation of immune system process"/>
    <property type="evidence" value="ECO:0007669"/>
    <property type="project" value="TreeGrafter"/>
</dbReference>
<feature type="compositionally biased region" description="Basic residues" evidence="5">
    <location>
        <begin position="292"/>
        <end position="306"/>
    </location>
</feature>
<feature type="domain" description="Ig-like" evidence="7">
    <location>
        <begin position="5"/>
        <end position="109"/>
    </location>
</feature>
<dbReference type="EMBL" id="CYRY02008910">
    <property type="protein sequence ID" value="VCW77512.1"/>
    <property type="molecule type" value="Genomic_DNA"/>
</dbReference>
<dbReference type="AlphaFoldDB" id="A0A9X9PYM9"/>
<evidence type="ECO:0000313" key="9">
    <source>
        <dbReference type="Proteomes" id="UP000269945"/>
    </source>
</evidence>
<evidence type="ECO:0000313" key="8">
    <source>
        <dbReference type="EMBL" id="VCW77512.1"/>
    </source>
</evidence>
<dbReference type="InterPro" id="IPR050831">
    <property type="entry name" value="CEA_cell_adhesion"/>
</dbReference>
<dbReference type="GO" id="GO:1990782">
    <property type="term" value="F:protein tyrosine kinase binding"/>
    <property type="evidence" value="ECO:0007669"/>
    <property type="project" value="TreeGrafter"/>
</dbReference>
<reference evidence="8 9" key="1">
    <citation type="submission" date="2018-10" db="EMBL/GenBank/DDBJ databases">
        <authorList>
            <person name="Ekblom R."/>
            <person name="Jareborg N."/>
        </authorList>
    </citation>
    <scope>NUCLEOTIDE SEQUENCE [LARGE SCALE GENOMIC DNA]</scope>
    <source>
        <tissue evidence="8">Muscle</tissue>
    </source>
</reference>
<comment type="caution">
    <text evidence="8">The sequence shown here is derived from an EMBL/GenBank/DDBJ whole genome shotgun (WGS) entry which is preliminary data.</text>
</comment>
<name>A0A9X9PYM9_GULGU</name>
<dbReference type="Pfam" id="PF13927">
    <property type="entry name" value="Ig_3"/>
    <property type="match status" value="1"/>
</dbReference>
<evidence type="ECO:0000256" key="6">
    <source>
        <dbReference type="SAM" id="Phobius"/>
    </source>
</evidence>
<dbReference type="PANTHER" id="PTHR44427">
    <property type="entry name" value="CARCINOEMBRYONIC ANTIGEN-RELATED CELL ADHESION MOLECULE 19"/>
    <property type="match status" value="1"/>
</dbReference>
<dbReference type="GO" id="GO:0005886">
    <property type="term" value="C:plasma membrane"/>
    <property type="evidence" value="ECO:0007669"/>
    <property type="project" value="TreeGrafter"/>
</dbReference>
<feature type="transmembrane region" description="Helical" evidence="6">
    <location>
        <begin position="125"/>
        <end position="148"/>
    </location>
</feature>
<dbReference type="SUPFAM" id="SSF48726">
    <property type="entry name" value="Immunoglobulin"/>
    <property type="match status" value="1"/>
</dbReference>
<dbReference type="Gene3D" id="2.60.40.10">
    <property type="entry name" value="Immunoglobulins"/>
    <property type="match status" value="1"/>
</dbReference>
<keyword evidence="6" id="KW-1133">Transmembrane helix</keyword>
<sequence>PLTLPLVSIRPQSRLSQSLVSGSLEHLHASNTTLTEDDSVVLTCSTNNTGVSIGWLFNGRSLKLTERMSLSQDNSTLTIHPVRKEDAGNYQCEVSNPGDSSKSDPVRLAVEGDLTQSNSGLPPGAIAGIVIGVLAGVAVIAALVYFLFIRKTGGYGDLSSCSAFSKANCHAWEREEDFAHVSAPGSAPPFFLNPCFLALIPVDLFFMLPGLHSLLNTVIPICIWLRGGRSPYVFVSQSGKTRSQEETNEEMKGGAGESESRALLTVVGGGDRTGREPKKRQKQPKASWTISKVRKKPASNLHKGKGVKSTSRLRCN</sequence>
<evidence type="ECO:0000256" key="1">
    <source>
        <dbReference type="ARBA" id="ARBA00022729"/>
    </source>
</evidence>
<dbReference type="CDD" id="cd05740">
    <property type="entry name" value="IgI_hCEACAM_2_4_6_like"/>
    <property type="match status" value="1"/>
</dbReference>
<evidence type="ECO:0000256" key="4">
    <source>
        <dbReference type="ARBA" id="ARBA00038222"/>
    </source>
</evidence>
<keyword evidence="2" id="KW-0325">Glycoprotein</keyword>
<dbReference type="GO" id="GO:0009986">
    <property type="term" value="C:cell surface"/>
    <property type="evidence" value="ECO:0007669"/>
    <property type="project" value="TreeGrafter"/>
</dbReference>
<dbReference type="SMART" id="SM00409">
    <property type="entry name" value="IG"/>
    <property type="match status" value="1"/>
</dbReference>
<evidence type="ECO:0000256" key="5">
    <source>
        <dbReference type="SAM" id="MobiDB-lite"/>
    </source>
</evidence>
<organism evidence="8 9">
    <name type="scientific">Gulo gulo</name>
    <name type="common">Wolverine</name>
    <name type="synonym">Gluton</name>
    <dbReference type="NCBI Taxonomy" id="48420"/>
    <lineage>
        <taxon>Eukaryota</taxon>
        <taxon>Metazoa</taxon>
        <taxon>Chordata</taxon>
        <taxon>Craniata</taxon>
        <taxon>Vertebrata</taxon>
        <taxon>Euteleostomi</taxon>
        <taxon>Mammalia</taxon>
        <taxon>Eutheria</taxon>
        <taxon>Laurasiatheria</taxon>
        <taxon>Carnivora</taxon>
        <taxon>Caniformia</taxon>
        <taxon>Musteloidea</taxon>
        <taxon>Mustelidae</taxon>
        <taxon>Guloninae</taxon>
        <taxon>Gulo</taxon>
    </lineage>
</organism>
<keyword evidence="6" id="KW-0812">Transmembrane</keyword>
<dbReference type="Proteomes" id="UP000269945">
    <property type="component" value="Unassembled WGS sequence"/>
</dbReference>
<dbReference type="InterPro" id="IPR007110">
    <property type="entry name" value="Ig-like_dom"/>
</dbReference>
<keyword evidence="3" id="KW-0393">Immunoglobulin domain</keyword>
<dbReference type="InterPro" id="IPR013783">
    <property type="entry name" value="Ig-like_fold"/>
</dbReference>
<feature type="non-terminal residue" evidence="8">
    <location>
        <position position="1"/>
    </location>
</feature>
<keyword evidence="9" id="KW-1185">Reference proteome</keyword>
<evidence type="ECO:0000256" key="2">
    <source>
        <dbReference type="ARBA" id="ARBA00023180"/>
    </source>
</evidence>
<dbReference type="InterPro" id="IPR036179">
    <property type="entry name" value="Ig-like_dom_sf"/>
</dbReference>
<dbReference type="PANTHER" id="PTHR44427:SF1">
    <property type="entry name" value="CARCINOEMBRYONIC ANTIGEN-RELATED CELL ADHESION MOLECULE 1"/>
    <property type="match status" value="1"/>
</dbReference>
<dbReference type="CDD" id="cd12087">
    <property type="entry name" value="TM_EGFR-like"/>
    <property type="match status" value="1"/>
</dbReference>
<feature type="compositionally biased region" description="Basic and acidic residues" evidence="5">
    <location>
        <begin position="242"/>
        <end position="252"/>
    </location>
</feature>
<keyword evidence="6" id="KW-0472">Membrane</keyword>